<dbReference type="AlphaFoldDB" id="A0A409X1I4"/>
<reference evidence="1 2" key="1">
    <citation type="journal article" date="2018" name="Evol. Lett.">
        <title>Horizontal gene cluster transfer increased hallucinogenic mushroom diversity.</title>
        <authorList>
            <person name="Reynolds H.T."/>
            <person name="Vijayakumar V."/>
            <person name="Gluck-Thaler E."/>
            <person name="Korotkin H.B."/>
            <person name="Matheny P.B."/>
            <person name="Slot J.C."/>
        </authorList>
    </citation>
    <scope>NUCLEOTIDE SEQUENCE [LARGE SCALE GENOMIC DNA]</scope>
    <source>
        <strain evidence="1 2">2631</strain>
    </source>
</reference>
<name>A0A409X1I4_PSICY</name>
<dbReference type="EMBL" id="NHYD01002837">
    <property type="protein sequence ID" value="PPQ84644.1"/>
    <property type="molecule type" value="Genomic_DNA"/>
</dbReference>
<comment type="caution">
    <text evidence="1">The sequence shown here is derived from an EMBL/GenBank/DDBJ whole genome shotgun (WGS) entry which is preliminary data.</text>
</comment>
<keyword evidence="2" id="KW-1185">Reference proteome</keyword>
<gene>
    <name evidence="1" type="ORF">CVT25_015457</name>
</gene>
<dbReference type="Proteomes" id="UP000283269">
    <property type="component" value="Unassembled WGS sequence"/>
</dbReference>
<sequence length="219" mass="23886">MGTLYPPTKFPVNVTHIFSVAQSLLISRPTTNLCCGSACPCPNHFYELLMFLSSKVLTMTWTISPNEKSTQNLSHLVFISHTVQQPLHSFSCSGVTPPGFEPAQRVLVSSSALGVGGVVIPSVTAMWLPLNARTALVLTSWRSITPLHLVARVVQRQTPQWLQCPPECHALISLIALTVERITVPMSVLACSGVTDLILSGLLRNIVRYKQILSCTNIP</sequence>
<proteinExistence type="predicted"/>
<dbReference type="InParanoid" id="A0A409X1I4"/>
<protein>
    <submittedName>
        <fullName evidence="1">Uncharacterized protein</fullName>
    </submittedName>
</protein>
<organism evidence="1 2">
    <name type="scientific">Psilocybe cyanescens</name>
    <dbReference type="NCBI Taxonomy" id="93625"/>
    <lineage>
        <taxon>Eukaryota</taxon>
        <taxon>Fungi</taxon>
        <taxon>Dikarya</taxon>
        <taxon>Basidiomycota</taxon>
        <taxon>Agaricomycotina</taxon>
        <taxon>Agaricomycetes</taxon>
        <taxon>Agaricomycetidae</taxon>
        <taxon>Agaricales</taxon>
        <taxon>Agaricineae</taxon>
        <taxon>Strophariaceae</taxon>
        <taxon>Psilocybe</taxon>
    </lineage>
</organism>
<evidence type="ECO:0000313" key="1">
    <source>
        <dbReference type="EMBL" id="PPQ84644.1"/>
    </source>
</evidence>
<accession>A0A409X1I4</accession>
<evidence type="ECO:0000313" key="2">
    <source>
        <dbReference type="Proteomes" id="UP000283269"/>
    </source>
</evidence>